<dbReference type="GO" id="GO:0003677">
    <property type="term" value="F:DNA binding"/>
    <property type="evidence" value="ECO:0007669"/>
    <property type="project" value="InterPro"/>
</dbReference>
<evidence type="ECO:0000256" key="1">
    <source>
        <dbReference type="ARBA" id="ARBA00022723"/>
    </source>
</evidence>
<dbReference type="SMART" id="SM00501">
    <property type="entry name" value="BRIGHT"/>
    <property type="match status" value="1"/>
</dbReference>
<dbReference type="PANTHER" id="PTHR22970">
    <property type="entry name" value="AT-RICH INTERACTIVE DOMAIN-CONTAINING PROTEIN 2"/>
    <property type="match status" value="1"/>
</dbReference>
<feature type="domain" description="CW-type" evidence="8">
    <location>
        <begin position="50"/>
        <end position="97"/>
    </location>
</feature>
<protein>
    <recommendedName>
        <fullName evidence="10">ARID domain-containing protein</fullName>
    </recommendedName>
</protein>
<evidence type="ECO:0000313" key="9">
    <source>
        <dbReference type="EMBL" id="CRZ10304.1"/>
    </source>
</evidence>
<dbReference type="PROSITE" id="PS51050">
    <property type="entry name" value="ZF_CW"/>
    <property type="match status" value="1"/>
</dbReference>
<dbReference type="SMART" id="SM01014">
    <property type="entry name" value="ARID"/>
    <property type="match status" value="1"/>
</dbReference>
<dbReference type="GO" id="GO:0008270">
    <property type="term" value="F:zinc ion binding"/>
    <property type="evidence" value="ECO:0007669"/>
    <property type="project" value="UniProtKB-KW"/>
</dbReference>
<keyword evidence="1" id="KW-0479">Metal-binding</keyword>
<reference evidence="9" key="1">
    <citation type="submission" date="2015-04" db="EMBL/GenBank/DDBJ databases">
        <title>The genome sequence of the plant pathogenic Rhizarian Plasmodiophora brassicae reveals insights in its biotrophic life cycle and the origin of chitin synthesis.</title>
        <authorList>
            <person name="Schwelm A."/>
            <person name="Fogelqvist J."/>
            <person name="Knaust A."/>
            <person name="Julke S."/>
            <person name="Lilja T."/>
            <person name="Dhandapani V."/>
            <person name="Bonilla-Rosso G."/>
            <person name="Karlsson M."/>
            <person name="Shevchenko A."/>
            <person name="Choi S.R."/>
            <person name="Kim H.G."/>
            <person name="Park J.Y."/>
            <person name="Lim Y.P."/>
            <person name="Ludwig-Muller J."/>
            <person name="Dixelius C."/>
        </authorList>
    </citation>
    <scope>NUCLEOTIDE SEQUENCE</scope>
    <source>
        <tissue evidence="9">Potato root galls</tissue>
    </source>
</reference>
<dbReference type="Pfam" id="PF01388">
    <property type="entry name" value="ARID"/>
    <property type="match status" value="1"/>
</dbReference>
<keyword evidence="3" id="KW-0862">Zinc</keyword>
<dbReference type="PROSITE" id="PS51011">
    <property type="entry name" value="ARID"/>
    <property type="match status" value="1"/>
</dbReference>
<dbReference type="InterPro" id="IPR011124">
    <property type="entry name" value="Znf_CW"/>
</dbReference>
<sequence length="363" mass="40947">MSSVCTDNLYEIDGFAIEEFSAPPPTLPSRESWNDSTFLPPLRAAELPQTRARPPLIQCDHCRKWRQVDFTDGELAALPSQWVCEDGGCVVGQDDWALKSSRVVPYVTMILPRRKPKPLKIRLNRQQGVVVAVNSHPVSPLDTLNSSRVELDAPAVGWLIPEEFIETEDRGHWYSNLQSALYNHGKLSRNFPRLGAREVDLYALYHEVQRLGGFTTVCDDKLWKDVGSRLNIPVPSNKIRICYLRYLDVLSPVDLQDSGLSTPDVDATPIVLRKRPRVSITTNEEPSGFDANSCDVNQIAERLAKLEQAVETIIQTQRLMRVDLLCEIRDRVASLSQDVTEYSQIMRDSLPNVNKSRPNASAR</sequence>
<dbReference type="SUPFAM" id="SSF46774">
    <property type="entry name" value="ARID-like"/>
    <property type="match status" value="1"/>
</dbReference>
<dbReference type="InterPro" id="IPR036431">
    <property type="entry name" value="ARID_dom_sf"/>
</dbReference>
<feature type="domain" description="ARID" evidence="7">
    <location>
        <begin position="167"/>
        <end position="255"/>
    </location>
</feature>
<dbReference type="AlphaFoldDB" id="A0A0H5RNK5"/>
<accession>A0A0H5RNK5</accession>
<evidence type="ECO:0000256" key="6">
    <source>
        <dbReference type="ARBA" id="ARBA00023242"/>
    </source>
</evidence>
<dbReference type="CDD" id="cd16100">
    <property type="entry name" value="ARID"/>
    <property type="match status" value="1"/>
</dbReference>
<keyword evidence="2" id="KW-0863">Zinc-finger</keyword>
<proteinExistence type="predicted"/>
<dbReference type="Gene3D" id="1.10.150.60">
    <property type="entry name" value="ARID DNA-binding domain"/>
    <property type="match status" value="1"/>
</dbReference>
<evidence type="ECO:0000256" key="4">
    <source>
        <dbReference type="ARBA" id="ARBA00023015"/>
    </source>
</evidence>
<evidence type="ECO:0008006" key="10">
    <source>
        <dbReference type="Google" id="ProtNLM"/>
    </source>
</evidence>
<dbReference type="InterPro" id="IPR052406">
    <property type="entry name" value="Chromatin_Remodeling_Comp"/>
</dbReference>
<dbReference type="InterPro" id="IPR001606">
    <property type="entry name" value="ARID_dom"/>
</dbReference>
<keyword evidence="6" id="KW-0539">Nucleus</keyword>
<dbReference type="PANTHER" id="PTHR22970:SF14">
    <property type="entry name" value="AT-RICH INTERACTIVE DOMAIN-CONTAINING PROTEIN 2"/>
    <property type="match status" value="1"/>
</dbReference>
<dbReference type="EMBL" id="HACM01009862">
    <property type="protein sequence ID" value="CRZ10304.1"/>
    <property type="molecule type" value="Transcribed_RNA"/>
</dbReference>
<evidence type="ECO:0000259" key="7">
    <source>
        <dbReference type="PROSITE" id="PS51011"/>
    </source>
</evidence>
<evidence type="ECO:0000256" key="5">
    <source>
        <dbReference type="ARBA" id="ARBA00023163"/>
    </source>
</evidence>
<organism evidence="9">
    <name type="scientific">Spongospora subterranea</name>
    <dbReference type="NCBI Taxonomy" id="70186"/>
    <lineage>
        <taxon>Eukaryota</taxon>
        <taxon>Sar</taxon>
        <taxon>Rhizaria</taxon>
        <taxon>Endomyxa</taxon>
        <taxon>Phytomyxea</taxon>
        <taxon>Plasmodiophorida</taxon>
        <taxon>Plasmodiophoridae</taxon>
        <taxon>Spongospora</taxon>
    </lineage>
</organism>
<dbReference type="Gene3D" id="3.30.40.100">
    <property type="match status" value="1"/>
</dbReference>
<keyword evidence="5" id="KW-0804">Transcription</keyword>
<keyword evidence="4" id="KW-0805">Transcription regulation</keyword>
<evidence type="ECO:0000256" key="3">
    <source>
        <dbReference type="ARBA" id="ARBA00022833"/>
    </source>
</evidence>
<name>A0A0H5RNK5_9EUKA</name>
<dbReference type="Pfam" id="PF07496">
    <property type="entry name" value="zf-CW"/>
    <property type="match status" value="1"/>
</dbReference>
<evidence type="ECO:0000259" key="8">
    <source>
        <dbReference type="PROSITE" id="PS51050"/>
    </source>
</evidence>
<evidence type="ECO:0000256" key="2">
    <source>
        <dbReference type="ARBA" id="ARBA00022771"/>
    </source>
</evidence>